<accession>A0ACC4AFU9</accession>
<name>A0ACC4AFU9_POPAL</name>
<comment type="caution">
    <text evidence="1">The sequence shown here is derived from an EMBL/GenBank/DDBJ whole genome shotgun (WGS) entry which is preliminary data.</text>
</comment>
<protein>
    <submittedName>
        <fullName evidence="1">Uncharacterized protein</fullName>
    </submittedName>
</protein>
<proteinExistence type="predicted"/>
<gene>
    <name evidence="1" type="ORF">D5086_033093</name>
</gene>
<evidence type="ECO:0000313" key="2">
    <source>
        <dbReference type="Proteomes" id="UP000309997"/>
    </source>
</evidence>
<organism evidence="1 2">
    <name type="scientific">Populus alba</name>
    <name type="common">White poplar</name>
    <dbReference type="NCBI Taxonomy" id="43335"/>
    <lineage>
        <taxon>Eukaryota</taxon>
        <taxon>Viridiplantae</taxon>
        <taxon>Streptophyta</taxon>
        <taxon>Embryophyta</taxon>
        <taxon>Tracheophyta</taxon>
        <taxon>Spermatophyta</taxon>
        <taxon>Magnoliopsida</taxon>
        <taxon>eudicotyledons</taxon>
        <taxon>Gunneridae</taxon>
        <taxon>Pentapetalae</taxon>
        <taxon>rosids</taxon>
        <taxon>fabids</taxon>
        <taxon>Malpighiales</taxon>
        <taxon>Salicaceae</taxon>
        <taxon>Saliceae</taxon>
        <taxon>Populus</taxon>
    </lineage>
</organism>
<evidence type="ECO:0000313" key="1">
    <source>
        <dbReference type="EMBL" id="KAL3565047.1"/>
    </source>
</evidence>
<dbReference type="EMBL" id="RCHU02000019">
    <property type="protein sequence ID" value="KAL3565047.1"/>
    <property type="molecule type" value="Genomic_DNA"/>
</dbReference>
<reference evidence="1 2" key="1">
    <citation type="journal article" date="2024" name="Plant Biotechnol. J.">
        <title>Genome and CRISPR/Cas9 system of a widespread forest tree (Populus alba) in the world.</title>
        <authorList>
            <person name="Liu Y.J."/>
            <person name="Jiang P.F."/>
            <person name="Han X.M."/>
            <person name="Li X.Y."/>
            <person name="Wang H.M."/>
            <person name="Wang Y.J."/>
            <person name="Wang X.X."/>
            <person name="Zeng Q.Y."/>
        </authorList>
    </citation>
    <scope>NUCLEOTIDE SEQUENCE [LARGE SCALE GENOMIC DNA]</scope>
    <source>
        <strain evidence="2">cv. PAL-ZL1</strain>
    </source>
</reference>
<dbReference type="Proteomes" id="UP000309997">
    <property type="component" value="Unassembled WGS sequence"/>
</dbReference>
<keyword evidence="2" id="KW-1185">Reference proteome</keyword>
<sequence>MYKSMFPSIFYNNSNQSLCDDLMQRRHVGSELSIKPKPSLSLLRATLHVAMSAGGSAIEQRGGEIWSLVISRFDFCDEDCLRSEPDLCSSIGQ</sequence>